<dbReference type="Pfam" id="PF03734">
    <property type="entry name" value="YkuD"/>
    <property type="match status" value="1"/>
</dbReference>
<dbReference type="CDD" id="cd16913">
    <property type="entry name" value="YkuD_like"/>
    <property type="match status" value="1"/>
</dbReference>
<dbReference type="InterPro" id="IPR005490">
    <property type="entry name" value="LD_TPept_cat_dom"/>
</dbReference>
<dbReference type="RefSeq" id="WP_390231514.1">
    <property type="nucleotide sequence ID" value="NZ_JBHSCN010000016.1"/>
</dbReference>
<name>A0ABV8QAW7_9MICO</name>
<keyword evidence="5 6" id="KW-0961">Cell wall biogenesis/degradation</keyword>
<evidence type="ECO:0000313" key="9">
    <source>
        <dbReference type="Proteomes" id="UP001595900"/>
    </source>
</evidence>
<keyword evidence="3 6" id="KW-0133">Cell shape</keyword>
<keyword evidence="2 8" id="KW-0808">Transferase</keyword>
<evidence type="ECO:0000256" key="2">
    <source>
        <dbReference type="ARBA" id="ARBA00022679"/>
    </source>
</evidence>
<dbReference type="Proteomes" id="UP001595900">
    <property type="component" value="Unassembled WGS sequence"/>
</dbReference>
<feature type="active site" description="Nucleophile" evidence="6">
    <location>
        <position position="440"/>
    </location>
</feature>
<dbReference type="InterPro" id="IPR038063">
    <property type="entry name" value="Transpep_catalytic_dom"/>
</dbReference>
<dbReference type="InterPro" id="IPR050979">
    <property type="entry name" value="LD-transpeptidase"/>
</dbReference>
<evidence type="ECO:0000313" key="8">
    <source>
        <dbReference type="EMBL" id="MFC4244984.1"/>
    </source>
</evidence>
<keyword evidence="9" id="KW-1185">Reference proteome</keyword>
<evidence type="ECO:0000256" key="6">
    <source>
        <dbReference type="PROSITE-ProRule" id="PRU01373"/>
    </source>
</evidence>
<comment type="pathway">
    <text evidence="1 6">Cell wall biogenesis; peptidoglycan biosynthesis.</text>
</comment>
<evidence type="ECO:0000256" key="1">
    <source>
        <dbReference type="ARBA" id="ARBA00004752"/>
    </source>
</evidence>
<dbReference type="PANTHER" id="PTHR30582">
    <property type="entry name" value="L,D-TRANSPEPTIDASE"/>
    <property type="match status" value="1"/>
</dbReference>
<evidence type="ECO:0000256" key="3">
    <source>
        <dbReference type="ARBA" id="ARBA00022960"/>
    </source>
</evidence>
<gene>
    <name evidence="8" type="ORF">ACFOYW_16570</name>
</gene>
<evidence type="ECO:0000256" key="5">
    <source>
        <dbReference type="ARBA" id="ARBA00023316"/>
    </source>
</evidence>
<keyword evidence="4 6" id="KW-0573">Peptidoglycan synthesis</keyword>
<accession>A0ABV8QAW7</accession>
<dbReference type="PROSITE" id="PS52029">
    <property type="entry name" value="LD_TPASE"/>
    <property type="match status" value="1"/>
</dbReference>
<proteinExistence type="predicted"/>
<protein>
    <submittedName>
        <fullName evidence="8">L,D-transpeptidase</fullName>
        <ecNumber evidence="8">2.-.-.-</ecNumber>
    </submittedName>
</protein>
<dbReference type="SUPFAM" id="SSF141523">
    <property type="entry name" value="L,D-transpeptidase catalytic domain-like"/>
    <property type="match status" value="1"/>
</dbReference>
<dbReference type="EC" id="2.-.-.-" evidence="8"/>
<reference evidence="9" key="1">
    <citation type="journal article" date="2019" name="Int. J. Syst. Evol. Microbiol.">
        <title>The Global Catalogue of Microorganisms (GCM) 10K type strain sequencing project: providing services to taxonomists for standard genome sequencing and annotation.</title>
        <authorList>
            <consortium name="The Broad Institute Genomics Platform"/>
            <consortium name="The Broad Institute Genome Sequencing Center for Infectious Disease"/>
            <person name="Wu L."/>
            <person name="Ma J."/>
        </authorList>
    </citation>
    <scope>NUCLEOTIDE SEQUENCE [LARGE SCALE GENOMIC DNA]</scope>
    <source>
        <strain evidence="9">CGMCC 1.10363</strain>
    </source>
</reference>
<comment type="caution">
    <text evidence="8">The sequence shown here is derived from an EMBL/GenBank/DDBJ whole genome shotgun (WGS) entry which is preliminary data.</text>
</comment>
<dbReference type="Gene3D" id="2.40.440.10">
    <property type="entry name" value="L,D-transpeptidase catalytic domain-like"/>
    <property type="match status" value="1"/>
</dbReference>
<evidence type="ECO:0000259" key="7">
    <source>
        <dbReference type="PROSITE" id="PS52029"/>
    </source>
</evidence>
<dbReference type="GO" id="GO:0016740">
    <property type="term" value="F:transferase activity"/>
    <property type="evidence" value="ECO:0007669"/>
    <property type="project" value="UniProtKB-KW"/>
</dbReference>
<organism evidence="8 9">
    <name type="scientific">Gryllotalpicola reticulitermitis</name>
    <dbReference type="NCBI Taxonomy" id="1184153"/>
    <lineage>
        <taxon>Bacteria</taxon>
        <taxon>Bacillati</taxon>
        <taxon>Actinomycetota</taxon>
        <taxon>Actinomycetes</taxon>
        <taxon>Micrococcales</taxon>
        <taxon>Microbacteriaceae</taxon>
        <taxon>Gryllotalpicola</taxon>
    </lineage>
</organism>
<feature type="domain" description="L,D-TPase catalytic" evidence="7">
    <location>
        <begin position="337"/>
        <end position="464"/>
    </location>
</feature>
<dbReference type="EMBL" id="JBHSCN010000016">
    <property type="protein sequence ID" value="MFC4244984.1"/>
    <property type="molecule type" value="Genomic_DNA"/>
</dbReference>
<feature type="active site" description="Proton donor/acceptor" evidence="6">
    <location>
        <position position="422"/>
    </location>
</feature>
<evidence type="ECO:0000256" key="4">
    <source>
        <dbReference type="ARBA" id="ARBA00022984"/>
    </source>
</evidence>
<sequence>MTRAKLLGLWLGGASVVLVSAAVLASLVLIAPGVTVGGAPVGVVTQGVAEQNIGNRLATVRIRIGDAVVTGAELGASVDAHALARQARDSHPLWNPTTWNPGAASAPVTIDPAVALPALRAAAPQLFADAVNARVVFDEQKNAFDTVAAQPGRSVDLDDLASRLSAALVAGTSSVAIQPTQIEAEARATTTAAQAFAKRLNDQAATAGFYLGGERLEAVPIATVASWLTISADTTTGEFTIRPSTSAIDATVAGLAARVKRQPQSETVVTNSTGARLRVIREGRPGVRLATDTASAPVPADDAAGIAAAVADSLASGTLRFDLQGESTPFRTTTVFRRIEVDKSEGTTTLYEGPESGDEKIVARYPVAIGTGGEHETRDGRFTVYAQLATQDMGDCNGDHGFGYCTKDVPWVSYFNGDQGFHGTYWHDNFGAGARMSHGCVNMRIPDALALYRFAQVGTEVWVHD</sequence>
<dbReference type="PANTHER" id="PTHR30582:SF2">
    <property type="entry name" value="L,D-TRANSPEPTIDASE YCIB-RELATED"/>
    <property type="match status" value="1"/>
</dbReference>